<dbReference type="SUPFAM" id="SSF50939">
    <property type="entry name" value="Sialidases"/>
    <property type="match status" value="1"/>
</dbReference>
<dbReference type="AlphaFoldDB" id="E6VS20"/>
<feature type="domain" description="Sialidase" evidence="1">
    <location>
        <begin position="100"/>
        <end position="228"/>
    </location>
</feature>
<dbReference type="OrthoDB" id="9807193at2"/>
<dbReference type="RefSeq" id="WP_013513884.1">
    <property type="nucleotide sequence ID" value="NC_014844.1"/>
</dbReference>
<dbReference type="PANTHER" id="PTHR43752:SF2">
    <property type="entry name" value="BNR_ASP-BOX REPEAT FAMILY PROTEIN"/>
    <property type="match status" value="1"/>
</dbReference>
<dbReference type="HOGENOM" id="CLU_528666_0_0_7"/>
<sequence length="511" mass="57127">MPSLTLDPTRHTVIDRRQDHYLCFPDVIRMGKRGLLVAYNEFDQHVGTRRALLLKESKDGGRTFGKARRMDAPQSHCPRLARLKDGELLILDDAGPFLHRSEDKGRSWQTTRPTGLIHGIMDRPIELGNGTLLTTGHLHRGTAPHPAIRQANTEQMVYCSGDSGRTWTPLSVMARQRNLVLCEASMVLLPDNRLLALMRENSFVYEPMYLCASHDLGRTWSDPVPTPLIGHRPTLGLTDCGRLLVTYRNVGPDGGTCAWLGTEAELAGDFKPHGRHPNPDNPTLTPHGLRVCNEAGPDSVVRYALRPMTDPRSATASLEASVRVDRAGPNGCGLRLGVWFRIFPDRIEPEDGQPPIPIEPGRFNAIRLDYAKGCVTLLVNGERRAEMAVDDDHADTRPILFGAPYPFEDNAVDCTWERVRLVIHEPTLLRDSAWEWEANDGLPDQWVQDHVLELRNDRQAASPDFGYSGWVSLGNDEYFCAYHHGGGSEDGYEPMHCAHVVGTRFCLDDFK</sequence>
<reference evidence="3" key="1">
    <citation type="submission" date="2010-12" db="EMBL/GenBank/DDBJ databases">
        <title>Complete sequence of Desulfovibrio aespoeensis Aspo-2.</title>
        <authorList>
            <consortium name="US DOE Joint Genome Institute"/>
            <person name="Lucas S."/>
            <person name="Copeland A."/>
            <person name="Lapidus A."/>
            <person name="Cheng J.-F."/>
            <person name="Goodwin L."/>
            <person name="Pitluck S."/>
            <person name="Chertkov O."/>
            <person name="Misra M."/>
            <person name="Detter J.C."/>
            <person name="Han C."/>
            <person name="Tapia R."/>
            <person name="Land M."/>
            <person name="Hauser L."/>
            <person name="Kyrpides N."/>
            <person name="Ivanova N."/>
            <person name="Ovchinnikova G."/>
            <person name="Pedersen K."/>
            <person name="Jagevall S."/>
            <person name="Hazen T."/>
            <person name="Woyke T."/>
        </authorList>
    </citation>
    <scope>NUCLEOTIDE SEQUENCE [LARGE SCALE GENOMIC DNA]</scope>
    <source>
        <strain evidence="3">ATCC 700646 / DSM 10631 / Aspo-2</strain>
    </source>
</reference>
<dbReference type="eggNOG" id="COG4409">
    <property type="taxonomic scope" value="Bacteria"/>
</dbReference>
<gene>
    <name evidence="2" type="ordered locus">Daes_0936</name>
</gene>
<dbReference type="EMBL" id="CP002431">
    <property type="protein sequence ID" value="ADU61953.1"/>
    <property type="molecule type" value="Genomic_DNA"/>
</dbReference>
<dbReference type="KEGG" id="das:Daes_0936"/>
<reference evidence="2 3" key="2">
    <citation type="journal article" date="2014" name="Genome Announc.">
        <title>Complete Genome Sequence of the Subsurface, Mesophilic Sulfate-Reducing Bacterium Desulfovibrio aespoeensis Aspo-2.</title>
        <authorList>
            <person name="Pedersen K."/>
            <person name="Bengtsson A."/>
            <person name="Edlund J."/>
            <person name="Rabe L."/>
            <person name="Hazen T."/>
            <person name="Chakraborty R."/>
            <person name="Goodwin L."/>
            <person name="Shapiro N."/>
        </authorList>
    </citation>
    <scope>NUCLEOTIDE SEQUENCE [LARGE SCALE GENOMIC DNA]</scope>
    <source>
        <strain evidence="3">ATCC 700646 / DSM 10631 / Aspo-2</strain>
    </source>
</reference>
<accession>E6VS20</accession>
<dbReference type="PANTHER" id="PTHR43752">
    <property type="entry name" value="BNR/ASP-BOX REPEAT FAMILY PROTEIN"/>
    <property type="match status" value="1"/>
</dbReference>
<dbReference type="Gene3D" id="2.120.10.10">
    <property type="match status" value="1"/>
</dbReference>
<dbReference type="Proteomes" id="UP000002191">
    <property type="component" value="Chromosome"/>
</dbReference>
<evidence type="ECO:0000259" key="1">
    <source>
        <dbReference type="Pfam" id="PF13088"/>
    </source>
</evidence>
<dbReference type="InterPro" id="IPR036278">
    <property type="entry name" value="Sialidase_sf"/>
</dbReference>
<dbReference type="CDD" id="cd15482">
    <property type="entry name" value="Sialidase_non-viral"/>
    <property type="match status" value="1"/>
</dbReference>
<proteinExistence type="predicted"/>
<dbReference type="Pfam" id="PF13088">
    <property type="entry name" value="BNR_2"/>
    <property type="match status" value="1"/>
</dbReference>
<organism evidence="2 3">
    <name type="scientific">Pseudodesulfovibrio aespoeensis (strain ATCC 700646 / DSM 10631 / Aspo-2)</name>
    <name type="common">Desulfovibrio aespoeensis</name>
    <dbReference type="NCBI Taxonomy" id="643562"/>
    <lineage>
        <taxon>Bacteria</taxon>
        <taxon>Pseudomonadati</taxon>
        <taxon>Thermodesulfobacteriota</taxon>
        <taxon>Desulfovibrionia</taxon>
        <taxon>Desulfovibrionales</taxon>
        <taxon>Desulfovibrionaceae</taxon>
    </lineage>
</organism>
<evidence type="ECO:0000313" key="3">
    <source>
        <dbReference type="Proteomes" id="UP000002191"/>
    </source>
</evidence>
<protein>
    <recommendedName>
        <fullName evidence="1">Sialidase domain-containing protein</fullName>
    </recommendedName>
</protein>
<keyword evidence="3" id="KW-1185">Reference proteome</keyword>
<dbReference type="STRING" id="643562.Daes_0936"/>
<name>E6VS20_PSEA9</name>
<dbReference type="InterPro" id="IPR011040">
    <property type="entry name" value="Sialidase"/>
</dbReference>
<evidence type="ECO:0000313" key="2">
    <source>
        <dbReference type="EMBL" id="ADU61953.1"/>
    </source>
</evidence>